<dbReference type="CDD" id="cd00063">
    <property type="entry name" value="FN3"/>
    <property type="match status" value="4"/>
</dbReference>
<dbReference type="InterPro" id="IPR007110">
    <property type="entry name" value="Ig-like_dom"/>
</dbReference>
<feature type="compositionally biased region" description="Basic and acidic residues" evidence="4">
    <location>
        <begin position="1562"/>
        <end position="1606"/>
    </location>
</feature>
<feature type="region of interest" description="Disordered" evidence="4">
    <location>
        <begin position="4708"/>
        <end position="4729"/>
    </location>
</feature>
<dbReference type="GeneID" id="20326668"/>
<name>A0A075A301_OPIVI</name>
<feature type="domain" description="Fibronectin type-III" evidence="8">
    <location>
        <begin position="4947"/>
        <end position="5042"/>
    </location>
</feature>
<feature type="compositionally biased region" description="Low complexity" evidence="4">
    <location>
        <begin position="4718"/>
        <end position="4729"/>
    </location>
</feature>
<feature type="domain" description="Ig-like" evidence="7">
    <location>
        <begin position="923"/>
        <end position="1034"/>
    </location>
</feature>
<feature type="compositionally biased region" description="Basic and acidic residues" evidence="4">
    <location>
        <begin position="2388"/>
        <end position="2408"/>
    </location>
</feature>
<comment type="similarity">
    <text evidence="1">Belongs to the protein kinase superfamily. CAMK Ser/Thr protein kinase family.</text>
</comment>
<dbReference type="PROSITE" id="PS50011">
    <property type="entry name" value="PROTEIN_KINASE_DOM"/>
    <property type="match status" value="2"/>
</dbReference>
<feature type="domain" description="Ig-like" evidence="7">
    <location>
        <begin position="2906"/>
        <end position="2994"/>
    </location>
</feature>
<reference evidence="9 10" key="1">
    <citation type="submission" date="2013-11" db="EMBL/GenBank/DDBJ databases">
        <title>Opisthorchis viverrini - life in the bile duct.</title>
        <authorList>
            <person name="Young N.D."/>
            <person name="Nagarajan N."/>
            <person name="Lin S.J."/>
            <person name="Korhonen P.K."/>
            <person name="Jex A.R."/>
            <person name="Hall R.S."/>
            <person name="Safavi-Hemami H."/>
            <person name="Kaewkong W."/>
            <person name="Bertrand D."/>
            <person name="Gao S."/>
            <person name="Seet Q."/>
            <person name="Wongkham S."/>
            <person name="Teh B.T."/>
            <person name="Wongkham C."/>
            <person name="Intapan P.M."/>
            <person name="Maleewong W."/>
            <person name="Yang X."/>
            <person name="Hu M."/>
            <person name="Wang Z."/>
            <person name="Hofmann A."/>
            <person name="Sternberg P.W."/>
            <person name="Tan P."/>
            <person name="Wang J."/>
            <person name="Gasser R.B."/>
        </authorList>
    </citation>
    <scope>NUCLEOTIDE SEQUENCE [LARGE SCALE GENOMIC DNA]</scope>
</reference>
<dbReference type="SUPFAM" id="SSF48726">
    <property type="entry name" value="Immunoglobulin"/>
    <property type="match status" value="8"/>
</dbReference>
<dbReference type="InterPro" id="IPR013098">
    <property type="entry name" value="Ig_I-set"/>
</dbReference>
<evidence type="ECO:0000259" key="8">
    <source>
        <dbReference type="PROSITE" id="PS50853"/>
    </source>
</evidence>
<feature type="compositionally biased region" description="Basic and acidic residues" evidence="4">
    <location>
        <begin position="1618"/>
        <end position="2175"/>
    </location>
</feature>
<gene>
    <name evidence="9" type="ORF">T265_12500</name>
</gene>
<dbReference type="Proteomes" id="UP000054324">
    <property type="component" value="Unassembled WGS sequence"/>
</dbReference>
<dbReference type="EMBL" id="KL596620">
    <property type="protein sequence ID" value="KER34083.1"/>
    <property type="molecule type" value="Genomic_DNA"/>
</dbReference>
<feature type="compositionally biased region" description="Polar residues" evidence="4">
    <location>
        <begin position="2243"/>
        <end position="2259"/>
    </location>
</feature>
<feature type="domain" description="Fibronectin type-III" evidence="8">
    <location>
        <begin position="3800"/>
        <end position="3910"/>
    </location>
</feature>
<proteinExistence type="inferred from homology"/>
<dbReference type="PROSITE" id="PS50853">
    <property type="entry name" value="FN3"/>
    <property type="match status" value="3"/>
</dbReference>
<organism evidence="9 10">
    <name type="scientific">Opisthorchis viverrini</name>
    <name type="common">Southeast Asian liver fluke</name>
    <dbReference type="NCBI Taxonomy" id="6198"/>
    <lineage>
        <taxon>Eukaryota</taxon>
        <taxon>Metazoa</taxon>
        <taxon>Spiralia</taxon>
        <taxon>Lophotrochozoa</taxon>
        <taxon>Platyhelminthes</taxon>
        <taxon>Trematoda</taxon>
        <taxon>Digenea</taxon>
        <taxon>Opisthorchiida</taxon>
        <taxon>Opisthorchiata</taxon>
        <taxon>Opisthorchiidae</taxon>
        <taxon>Opisthorchis</taxon>
    </lineage>
</organism>
<dbReference type="PANTHER" id="PTHR24347">
    <property type="entry name" value="SERINE/THREONINE-PROTEIN KINASE"/>
    <property type="match status" value="1"/>
</dbReference>
<dbReference type="RefSeq" id="XP_009162288.1">
    <property type="nucleotide sequence ID" value="XM_009164024.1"/>
</dbReference>
<dbReference type="PROSITE" id="PS50010">
    <property type="entry name" value="DH_2"/>
    <property type="match status" value="1"/>
</dbReference>
<feature type="domain" description="DH" evidence="5">
    <location>
        <begin position="280"/>
        <end position="493"/>
    </location>
</feature>
<dbReference type="STRING" id="6198.A0A075A301"/>
<dbReference type="InterPro" id="IPR036116">
    <property type="entry name" value="FN3_sf"/>
</dbReference>
<feature type="domain" description="Protein kinase" evidence="6">
    <location>
        <begin position="5127"/>
        <end position="5442"/>
    </location>
</feature>
<feature type="domain" description="Protein kinase" evidence="6">
    <location>
        <begin position="4311"/>
        <end position="4623"/>
    </location>
</feature>
<dbReference type="SMART" id="SM00060">
    <property type="entry name" value="FN3"/>
    <property type="match status" value="6"/>
</dbReference>
<feature type="domain" description="Fibronectin type-III" evidence="8">
    <location>
        <begin position="3571"/>
        <end position="3665"/>
    </location>
</feature>
<dbReference type="FunFam" id="2.60.40.10:FF:000080">
    <property type="entry name" value="Myosin light chain kinase, smooth muscle"/>
    <property type="match status" value="1"/>
</dbReference>
<evidence type="ECO:0000313" key="9">
    <source>
        <dbReference type="EMBL" id="KER34083.1"/>
    </source>
</evidence>
<feature type="region of interest" description="Disordered" evidence="4">
    <location>
        <begin position="2379"/>
        <end position="2418"/>
    </location>
</feature>
<dbReference type="Gene3D" id="3.30.200.20">
    <property type="entry name" value="Phosphorylase Kinase, domain 1"/>
    <property type="match status" value="1"/>
</dbReference>
<keyword evidence="3" id="KW-0393">Immunoglobulin domain</keyword>
<dbReference type="GO" id="GO:0005085">
    <property type="term" value="F:guanyl-nucleotide exchange factor activity"/>
    <property type="evidence" value="ECO:0007669"/>
    <property type="project" value="InterPro"/>
</dbReference>
<feature type="region of interest" description="Disordered" evidence="4">
    <location>
        <begin position="4787"/>
        <end position="4813"/>
    </location>
</feature>
<feature type="region of interest" description="Disordered" evidence="4">
    <location>
        <begin position="163"/>
        <end position="210"/>
    </location>
</feature>
<dbReference type="Pfam" id="PF07679">
    <property type="entry name" value="I-set"/>
    <property type="match status" value="2"/>
</dbReference>
<dbReference type="CDD" id="cd00096">
    <property type="entry name" value="Ig"/>
    <property type="match status" value="2"/>
</dbReference>
<feature type="domain" description="Ig-like" evidence="7">
    <location>
        <begin position="796"/>
        <end position="871"/>
    </location>
</feature>
<dbReference type="InterPro" id="IPR000219">
    <property type="entry name" value="DH_dom"/>
</dbReference>
<feature type="region of interest" description="Disordered" evidence="4">
    <location>
        <begin position="721"/>
        <end position="753"/>
    </location>
</feature>
<feature type="region of interest" description="Disordered" evidence="4">
    <location>
        <begin position="5468"/>
        <end position="5487"/>
    </location>
</feature>
<dbReference type="Gene3D" id="1.10.510.10">
    <property type="entry name" value="Transferase(Phosphotransferase) domain 1"/>
    <property type="match status" value="3"/>
</dbReference>
<dbReference type="CTD" id="20326668"/>
<dbReference type="InterPro" id="IPR003961">
    <property type="entry name" value="FN3_dom"/>
</dbReference>
<protein>
    <submittedName>
        <fullName evidence="9">Uncharacterized protein</fullName>
    </submittedName>
</protein>
<evidence type="ECO:0000256" key="4">
    <source>
        <dbReference type="SAM" id="MobiDB-lite"/>
    </source>
</evidence>
<evidence type="ECO:0000259" key="6">
    <source>
        <dbReference type="PROSITE" id="PS50011"/>
    </source>
</evidence>
<feature type="compositionally biased region" description="Basic and acidic residues" evidence="4">
    <location>
        <begin position="4794"/>
        <end position="4808"/>
    </location>
</feature>
<feature type="compositionally biased region" description="Basic and acidic residues" evidence="4">
    <location>
        <begin position="1518"/>
        <end position="1536"/>
    </location>
</feature>
<dbReference type="InterPro" id="IPR000719">
    <property type="entry name" value="Prot_kinase_dom"/>
</dbReference>
<dbReference type="PROSITE" id="PS50835">
    <property type="entry name" value="IG_LIKE"/>
    <property type="match status" value="6"/>
</dbReference>
<evidence type="ECO:0000256" key="1">
    <source>
        <dbReference type="ARBA" id="ARBA00006692"/>
    </source>
</evidence>
<feature type="compositionally biased region" description="Basic and acidic residues" evidence="4">
    <location>
        <begin position="2306"/>
        <end position="2326"/>
    </location>
</feature>
<dbReference type="InterPro" id="IPR013783">
    <property type="entry name" value="Ig-like_fold"/>
</dbReference>
<feature type="domain" description="Ig-like" evidence="7">
    <location>
        <begin position="4168"/>
        <end position="4264"/>
    </location>
</feature>
<dbReference type="SMART" id="SM00220">
    <property type="entry name" value="S_TKc"/>
    <property type="match status" value="1"/>
</dbReference>
<evidence type="ECO:0000256" key="2">
    <source>
        <dbReference type="ARBA" id="ARBA00022737"/>
    </source>
</evidence>
<dbReference type="Gene3D" id="2.60.40.10">
    <property type="entry name" value="Immunoglobulins"/>
    <property type="match status" value="11"/>
</dbReference>
<feature type="region of interest" description="Disordered" evidence="4">
    <location>
        <begin position="4651"/>
        <end position="4677"/>
    </location>
</feature>
<feature type="non-terminal residue" evidence="9">
    <location>
        <position position="1"/>
    </location>
</feature>
<accession>A0A075A301</accession>
<dbReference type="InterPro" id="IPR011009">
    <property type="entry name" value="Kinase-like_dom_sf"/>
</dbReference>
<dbReference type="InterPro" id="IPR003598">
    <property type="entry name" value="Ig_sub2"/>
</dbReference>
<dbReference type="GO" id="GO:0004672">
    <property type="term" value="F:protein kinase activity"/>
    <property type="evidence" value="ECO:0007669"/>
    <property type="project" value="InterPro"/>
</dbReference>
<feature type="region of interest" description="Disordered" evidence="4">
    <location>
        <begin position="2288"/>
        <end position="2335"/>
    </location>
</feature>
<feature type="compositionally biased region" description="Basic and acidic residues" evidence="4">
    <location>
        <begin position="2182"/>
        <end position="2242"/>
    </location>
</feature>
<dbReference type="InterPro" id="IPR036179">
    <property type="entry name" value="Ig-like_dom_sf"/>
</dbReference>
<feature type="compositionally biased region" description="Basic and acidic residues" evidence="4">
    <location>
        <begin position="1364"/>
        <end position="1381"/>
    </location>
</feature>
<feature type="domain" description="Ig-like" evidence="7">
    <location>
        <begin position="1066"/>
        <end position="1168"/>
    </location>
</feature>
<evidence type="ECO:0000259" key="5">
    <source>
        <dbReference type="PROSITE" id="PS50010"/>
    </source>
</evidence>
<feature type="compositionally biased region" description="Basic and acidic residues" evidence="4">
    <location>
        <begin position="738"/>
        <end position="747"/>
    </location>
</feature>
<evidence type="ECO:0000256" key="3">
    <source>
        <dbReference type="ARBA" id="ARBA00023319"/>
    </source>
</evidence>
<dbReference type="OrthoDB" id="190835at2759"/>
<sequence>QLTIYCLPPFPQAHSWQIAEDSTVELLVSPTEEQLISVNVNETNLASHCDPPELHKMQETQEITVTESTPPANNPADKTRRYSVRSRRIFDECFEMVDRNFFASDRKVGALDGFYFASFSVDSALRSGPPSQINLVEDQCVECLNADNPDCWVAKVHPILNRSASSQKRGRRDSALPDSPVAKDNPDEGAPTNGLYSPQTNGHSENERPSVGRVNSVCLTRILRGTAKGKRDPRELFREEVITISNKQQESKMKRRCSNCRGVLRKLCCGLLGNQPPSNLSRYALTELIETEREYVKALTPLLDALTRFGTRVTLHLGEATEETIDLPKPLQQCIRNLRDKLKKIIDFTEKTLLDELAACTMNPPSAAECFIRNAAALEHYSIYLLHLDAFVKQLTLTNGPDSDALFVLQDSSSPPRSPTENGDSTSALCNQRKSITYKYLLELLNLPKLRLLAYRVLLRDVARYTSQAGASTEQLEHGMTVIARASRRTEESLLFWTKINQTTSECVEWINMYKNKRIGNLMPPALVRLTDLETNIRTGLRPNAAETKKGRLILLPQHILFLQQPESIDTWDISWIMKVGLDGLRIGASELSDKQPPWFEIWNTEGSDPTKKIVRIYCADTLSQDAWMEDIRRALMNLLQCGDEETHVDGAVVSAHEEADLRKRLKFAHVMELPAFRSDSLEDFFVDALEDLQKQQATFSSVDDTHNGQKPQVLDLASMSMATSKKQDSSTSSSYHTAEEPSEDHQTSCAKETSTTLYESYTTLDDVRTPFSEDQRSMFEDNLENKEDSMPLDAPPGAVVKTLTVGAGEQIQFNASFTISGPIAYEVTWMMNGLPIPPTIDADMILSDTDTRLLIGHADPAVHSGTYACRCRLFDGTQTAVYFYVNVVPKEPELSEDDEEQAEQQVTVSEVREPAYRESISPAVVLTPVARQLDIPIGQVLELAVEVQRDVLASVICNFKGIKDKKAVQPVLVDWYHDDVLLQPSSNCIMSQKEAMATLQTVTTNFMPDQQSEYKCVLRLPNEYSEAIQLSTSIIVHFHEPTQEELASGFAPVASLVPPTYESLPKAVSISDLIDIQLIQGQRFHLVAPFDLQSANDDLAIWWTHNDEIIASRNFDMDNVKDFKCLLNKNNQTIKLVKPTAEKDDVGLYTCWVSDAGEKKNGQKCIEYAVDILESDSELDSEIRSQLEDELSQFGQESLNEEVFLTEQTDESLEEQSDVQNHLELKQSEVCGETDEDEQQHVQLTETPNLEEEFGYSDQKQPQHTVDADDSEWSKPVEEQSSYRDQDLVHKGDSFEESTKKNEEISEKSGKENLSTAYDDRQNEGWMFTEEARDDRLINALEQTHEVVEDGPYNGEQWQQETETVRAKESDKTLKQKETSISENRNEDEDVKCSDGSKLETEDRTCAEEEQKRKAEEEQFRAEERNRQEEEKLFVLAQLKQMTEDVAMIQMSEDGQYVGKQVATESEWALTEGEIEPQREEEDIYCDNREMRQLADETLEDEKELDNTEMSIGGESDEGKHGKKEASAPVADRRSKNGNKLTESEEVETIRGGYGEVIVMDGERKLHNEEETTSVKEEVERNKDEGFEEEAKREEEKTLDDKTLGGDEELAITTQLRQKENDRHDYAKMDERKSEARDLETGGTRVEEGEEAKLEEERRCEAGGIQWERKVKEEERKNEAEEEEKAKLEEEKKQKAEEDEMKAKLEDEEKKRKTEEEKKRKSEEEEKKRKAEEEEKKRKAEEEEMVKLMEEETRRKAEEEEKKRSVEEEEEKRKAEEEKKRKAQEEEKAKLMEEEKKRKAEEEEEKRKAEEEKRKADEEEKKRKAEEEKKRKAEEEEKKRKAEEEKKRKAEEEEKKRKAEEEKKRKAEEEEKKRKAEEEKKRKVEEEEKRRKAEEEEEKKRKAEEEEKKRRAEEKKRNAEEEERKRKAEEEEKKRKAEEEEKKRRAEEKKRNAEEEERKRKAEEEEKKRKAEEKKRKAEEEEEKRKAEEEKKRKAKEEENMRNAEEEKKRKLEEEKRKVEEEERKRKAEEEERKRKAEEEEKKRKAEEEEKKRRAEEKKRNAEEEERKRKAEEEEKKRKAEEEEKKRRAEEKKRNAEEEERKRKAEEEEKKRKAEEEEKKRRAEEKKRNAEEEERKRKAEEEEKKRKAEEEEKKRRAEEKKRNAEEEEKKKRNAEEEEEEEKNRKAEEEERKSKAAEQEEKTKLETKGKKRKAKEEKVKLAEECKRKINETVEKHMDEQKTEIMSQEEAQSKISSSARTEGVVVEGFDIVDFERGADVFESPKQKNLTDVLEEEMEEPDFEDEEFNRKKYESRKQKEKKHSEKSDAASMNMSDSRGMEFAALSNAQITGLPSDDSDVPADKVYFKTFEADSVKEATTLAKGQLGEETIEKRKDRKRRTDVDTHEKKVGNRKPSKGRVDQLEVVTQQGNQAEAVKDHLEETTFRRLEEKPDIAPHRESVDIVTSHEMKGEDETRSGAENEYIKTIGQEADSRPLLFTIEHKTSELERAEEHVQQTDDSICIPLAEAVALSGQSLLSAVKGHSFKISVTDLPNIPLKLSWYLNDELITEDELLPPGTNGQNGVVDVCHMPSATLYIRNLTEADTGIYHLKIVDLEGNADEALGPLATVDVPVKLKKRARDKVKRSKDIPATIPFEFEKLRCTDLSTPIIEGSNVELVARFPTFGLDYDENDFQWLVDGKAVSSAGPLVRVDTDPNQGHVSLVIPNIQPEHEGIYSIRFSDNARKRIQDNVPANLPMGDLSKALVFPPLVILKKQQTSQAMGYSERWQPSNCRPSAFDRELPPSTSIKEGEHAKLEARLGRNHEIFGHEWLVNGKPILPEFTSDYTIWRADNLLALTIPRMRRDLAGIYELRVFGEQDLYTTSTELIVEPSRAKTSSYKLTSADGLKPLFTKRLQDYEVDVGDCVRFTARVMAEPPAVIVWKHNGNIVTGDHRIKLFNDDANPSLTIRHARPEDRGRYCCIATNALGRVDTEGVLQVHDTDRYVPLGDEFDAAGSLEGRKEIGGSKRTALPRTAPEVALASVSVSNIDLRWKPIQSDEGVTYIVELSKDGGKWWKPIITSLRETHASISEELASPLEPVQLRVVGENEFGTGPASTPPVRIPARACIPTMPQVKPDIEFEEAASVLIKWPKATASIMEHTLLAEHVISPSAMLGQVWYAVEVREGAQSEWRRVATNLKNQCYTYHLRPGASTAIRVVAANRFGESSPTPIGLAHLDPNTLAPNLDFNPPWVSLNRPVSDDGPTYEMQPLGVTVHWKPAYMPEFCSSCVRGLEPMYRLEWRRGRSGMWQALADDLTDPDAGFRLPTDLVLALQDDAKRMKDSRSLVALNSQAIELRLFCWNKYGESGPTKPCRLVASQLFRGQLYKNSTVMDKDSMQLSQITDVLQELDQLPVMSANDRCSRLLIRISSLSTTEGIGLSWEKFTLTGLPKASGDQPPEPHGRYRIEKYTAKPSSPMDSPNTNQTDWKLASLDAAVIYGEDFILDTRPDKEEQIYRLLALNETETCSMWVDGYNRIRIPPLSELVPAAPTDLTIQCVPVNDSTISAENHITWKPANQHPLLVELSPSSELVEARELANPPLDLRYRIEARSTLSELSPWRQVAEVYGGTTSAVDRKAEPGLALIYRITPINRFGEGSSVTSPPIRTPILYSALEGCIEDVRYVILGPTEFQLRWRLGDAAIDALKHDQPNTWGRKRSLCRSGSVDYSERVSFTVEVRGGYAGDWSPAVEEIQGDLNAKALLQDCHYLDHDISCRIVALIDGQRSPPSRPIRLNVRADAMTPDYTFVKPKVHVETVEEYVISWDEPDVQEIYSSHTLGLTTPQTLQKEMNYAVQVQREGKPQWETIATQLKEPHYTWAQPNPLQAYHVRVLPANQFGTGIPSRSIRVEPQVVIPDLSFIRPSIEAPADILAGSTAPELVWQLPRAYSLEKTLTPVTYEVQVRGVANASRLALSPVPRADHSASRQSAADDDETVWRVLETNVKRTRLPLGRLDPEQEFWLRIVAVTAYGRGAPSQSVRKLVDLAAKRQQRMSASIVTIHEATPVSPTFVDPKGTVLYAPVGGRLELRSNLQTIQPDADIRFSWSLNGRPIEIPESAQQNRLSRYQSYVSKTSDVAVLQVHNLTESDFGVYICKAVNIRGSTTKEFIVKKADAPVFLEVPVPVMTVKLHCSFELPCWVDAVPTATLYWTRDSKRVVESHRTKIGSRISRTKEDAQCFTINASLSVDRCIYQDAGLYTLVAENIAGRVQTSCLIRIEGPVLSSSSGNILTLDFECLPAPESPIPKSPTLRWTDVGLHYYVLRRLDKGDVSELRLLIDKQTNQEYVGKLYFLDDPIGRVAGAREFECLSRLCHSNVVQLHDAIVSDNVLVLIMERLTGPNLLKAMLHCNNWSEYATASVVKQVLEAVQHLHSECVVHLDLQPENLLFARNVTAETWDGQTSYTDLFKALSPLVSDTMGLRETDRHKMSVLSSLIKLVGFSSAEPLVNKSNAGPVYCYPPQRFRPEYSAPEVLIAASQSASTDAESPISVGPAADMWSVGVLTYVLLTGWCPFFDVHSGEPLREQILNANFSMDLSEFDSISDNAKQFIRDLLQPNPGSRPTAAECLQHPWLSTLKNSDGQNIEYRLERLPVYYEAYKSKRPCSSPPKEKQPTHSEPLSPTDIDRSMLDSTLSDTHLDDHPAKLAQDVRQRIRQLSCGPAHGEGNLSDISSRASSIPSFSDVLDPHETDSEITGRHGHIPSMDDASLELRNKLTLLRQDTLTDAVPIEDEVIHENGIEEAGDETEKKITSKSTKRDSSSQSLIPAAAPTFASPLRDAYFNIHSGEARFSCQLAGFAHLPPGIHGHREAIADLYPTDVVNAQTGHSSATVAAWYLGGCLLSDGPGVQLGTGPGGWLWLYLSELNVDQAGTVVKCVVRNRAGKAKTQARLLIADPPKPPGRPGMAEVHPTEALITWAPSDVDVGGDLIYRVDAKFAANNGPAAWHTLGFTVDCRFLAMNLQPGLCYRMRVSAGNCCGWGNYSIASSEFYTPTDYPSLSDSSKDRSSEVISLLSKDDREWLLTWRQSTDIYALSEHPVAVQFGMALGNVVPLPVSDKSLQKLQCHDGLITDLEVLREVCTPEYLVYRGKFSKMLVARTNPMLTDRGEAAQDQLILPPRLFLRITEISGDDECTEQRARKEAILMTGLNTSSGGMFASVDDYFSGIDNSYLFTAARHLLPCGASLAWLTNDAVKPSIGVSVSYWIPGGQLFDVLVSRTEYTEFSIMRWTQQLLMALRWLYSKLFGRPHGAIIPRHILAARRSSTLPDIVLTGFGGSNEEINGEPEFTAPEVSQGEPLSVFSDLWSIGALNYLLMTGNCPDAKLAEATYKILTETTTDEEKPKPTGHQGDPHKPHYIDFKKLHMFSKPAKKFVYNCLQPVPKKRGHIDFWLESRWFDISTENVQRLTRTPIPISQLNAYRLRHTDPLRSRPSADASDIQLP</sequence>
<feature type="compositionally biased region" description="Acidic residues" evidence="4">
    <location>
        <begin position="2291"/>
        <end position="2305"/>
    </location>
</feature>
<evidence type="ECO:0000313" key="10">
    <source>
        <dbReference type="Proteomes" id="UP000054324"/>
    </source>
</evidence>
<feature type="region of interest" description="Disordered" evidence="4">
    <location>
        <begin position="1344"/>
        <end position="1428"/>
    </location>
</feature>
<dbReference type="SUPFAM" id="SSF49265">
    <property type="entry name" value="Fibronectin type III"/>
    <property type="match status" value="3"/>
</dbReference>
<dbReference type="SMART" id="SM00408">
    <property type="entry name" value="IGc2"/>
    <property type="match status" value="3"/>
</dbReference>
<dbReference type="SUPFAM" id="SSF48065">
    <property type="entry name" value="DBL homology domain (DH-domain)"/>
    <property type="match status" value="1"/>
</dbReference>
<dbReference type="GO" id="GO:0005524">
    <property type="term" value="F:ATP binding"/>
    <property type="evidence" value="ECO:0007669"/>
    <property type="project" value="InterPro"/>
</dbReference>
<dbReference type="InterPro" id="IPR003599">
    <property type="entry name" value="Ig_sub"/>
</dbReference>
<dbReference type="SUPFAM" id="SSF56112">
    <property type="entry name" value="Protein kinase-like (PK-like)"/>
    <property type="match status" value="2"/>
</dbReference>
<dbReference type="SMART" id="SM00409">
    <property type="entry name" value="IG"/>
    <property type="match status" value="8"/>
</dbReference>
<dbReference type="InterPro" id="IPR035899">
    <property type="entry name" value="DBL_dom_sf"/>
</dbReference>
<feature type="compositionally biased region" description="Basic and acidic residues" evidence="4">
    <location>
        <begin position="1392"/>
        <end position="1428"/>
    </location>
</feature>
<keyword evidence="2" id="KW-0677">Repeat</keyword>
<feature type="compositionally biased region" description="Basic and acidic residues" evidence="4">
    <location>
        <begin position="1273"/>
        <end position="1312"/>
    </location>
</feature>
<dbReference type="Pfam" id="PF00069">
    <property type="entry name" value="Pkinase"/>
    <property type="match status" value="2"/>
</dbReference>
<keyword evidence="10" id="KW-1185">Reference proteome</keyword>
<feature type="domain" description="Ig-like" evidence="7">
    <location>
        <begin position="4061"/>
        <end position="4163"/>
    </location>
</feature>
<feature type="compositionally biased region" description="Polar residues" evidence="4">
    <location>
        <begin position="194"/>
        <end position="203"/>
    </location>
</feature>
<evidence type="ECO:0000259" key="7">
    <source>
        <dbReference type="PROSITE" id="PS50835"/>
    </source>
</evidence>
<feature type="region of interest" description="Disordered" evidence="4">
    <location>
        <begin position="1253"/>
        <end position="1326"/>
    </location>
</feature>
<dbReference type="KEGG" id="ovi:T265_12500"/>
<feature type="region of interest" description="Disordered" evidence="4">
    <location>
        <begin position="1493"/>
        <end position="2260"/>
    </location>
</feature>